<dbReference type="AlphaFoldDB" id="X1FVJ2"/>
<dbReference type="Gene3D" id="3.40.50.2300">
    <property type="match status" value="1"/>
</dbReference>
<dbReference type="EMBL" id="BARU01010729">
    <property type="protein sequence ID" value="GAH36550.1"/>
    <property type="molecule type" value="Genomic_DNA"/>
</dbReference>
<protein>
    <recommendedName>
        <fullName evidence="2">Phosphotyrosine protein phosphatase I domain-containing protein</fullName>
    </recommendedName>
</protein>
<accession>X1FVJ2</accession>
<reference evidence="1" key="1">
    <citation type="journal article" date="2014" name="Front. Microbiol.">
        <title>High frequency of phylogenetically diverse reductive dehalogenase-homologous genes in deep subseafloor sedimentary metagenomes.</title>
        <authorList>
            <person name="Kawai M."/>
            <person name="Futagami T."/>
            <person name="Toyoda A."/>
            <person name="Takaki Y."/>
            <person name="Nishi S."/>
            <person name="Hori S."/>
            <person name="Arai W."/>
            <person name="Tsubouchi T."/>
            <person name="Morono Y."/>
            <person name="Uchiyama I."/>
            <person name="Ito T."/>
            <person name="Fujiyama A."/>
            <person name="Inagaki F."/>
            <person name="Takami H."/>
        </authorList>
    </citation>
    <scope>NUCLEOTIDE SEQUENCE</scope>
    <source>
        <strain evidence="1">Expedition CK06-06</strain>
    </source>
</reference>
<sequence length="153" mass="17966">SLNQYLDKIHFKIVITVCSKAEEMCPIIPGVEIKLHWPFEDPASFEGTEKEKLIKFREIRDKMQEHDNKLKVDIYVPLDACACVWDDFMNRMFEVLTPFMKNIDYNTKNLNSEEARKLKLYGNCVVVNGKIKFTSSYLLKDKLPNLLKEKDLM</sequence>
<evidence type="ECO:0000313" key="1">
    <source>
        <dbReference type="EMBL" id="GAH36550.1"/>
    </source>
</evidence>
<name>X1FVJ2_9ZZZZ</name>
<comment type="caution">
    <text evidence="1">The sequence shown here is derived from an EMBL/GenBank/DDBJ whole genome shotgun (WGS) entry which is preliminary data.</text>
</comment>
<gene>
    <name evidence="1" type="ORF">S03H2_20368</name>
</gene>
<evidence type="ECO:0008006" key="2">
    <source>
        <dbReference type="Google" id="ProtNLM"/>
    </source>
</evidence>
<organism evidence="1">
    <name type="scientific">marine sediment metagenome</name>
    <dbReference type="NCBI Taxonomy" id="412755"/>
    <lineage>
        <taxon>unclassified sequences</taxon>
        <taxon>metagenomes</taxon>
        <taxon>ecological metagenomes</taxon>
    </lineage>
</organism>
<proteinExistence type="predicted"/>
<feature type="non-terminal residue" evidence="1">
    <location>
        <position position="1"/>
    </location>
</feature>
<dbReference type="InterPro" id="IPR036196">
    <property type="entry name" value="Ptyr_pPase_sf"/>
</dbReference>
<dbReference type="SUPFAM" id="SSF52788">
    <property type="entry name" value="Phosphotyrosine protein phosphatases I"/>
    <property type="match status" value="1"/>
</dbReference>